<dbReference type="PANTHER" id="PTHR19143:SF225">
    <property type="entry name" value="MICROFIBRIL-ASSOCIATED GLYCOPROTEIN 4"/>
    <property type="match status" value="1"/>
</dbReference>
<organism evidence="3">
    <name type="scientific">Pundamilia nyererei</name>
    <dbReference type="NCBI Taxonomy" id="303518"/>
    <lineage>
        <taxon>Eukaryota</taxon>
        <taxon>Metazoa</taxon>
        <taxon>Chordata</taxon>
        <taxon>Craniata</taxon>
        <taxon>Vertebrata</taxon>
        <taxon>Euteleostomi</taxon>
        <taxon>Actinopterygii</taxon>
        <taxon>Neopterygii</taxon>
        <taxon>Teleostei</taxon>
        <taxon>Neoteleostei</taxon>
        <taxon>Acanthomorphata</taxon>
        <taxon>Ovalentaria</taxon>
        <taxon>Cichlomorphae</taxon>
        <taxon>Cichliformes</taxon>
        <taxon>Cichlidae</taxon>
        <taxon>African cichlids</taxon>
        <taxon>Pseudocrenilabrinae</taxon>
        <taxon>Haplochromini</taxon>
        <taxon>Pundamilia</taxon>
    </lineage>
</organism>
<evidence type="ECO:0000259" key="2">
    <source>
        <dbReference type="PROSITE" id="PS51406"/>
    </source>
</evidence>
<dbReference type="Pfam" id="PF00147">
    <property type="entry name" value="Fibrinogen_C"/>
    <property type="match status" value="1"/>
</dbReference>
<feature type="chain" id="PRO_5017461367" evidence="1">
    <location>
        <begin position="22"/>
        <end position="234"/>
    </location>
</feature>
<sequence length="234" mass="26233">QFHQFIVASLMLSLLSIPRLPFSSDQSVIQFSHSACLLPCSLIQPLDCNDIHQQDSSRPSGVYTIYPFGEKSAVQVYCDMDLEGGGWTVFHKRVDGSLNFYRPWNHYKMGFGNPDGDYWLGLDIVSALTSQQKSELRVDMRDFLGKEVFARYSSFKVDAECDGYKLTIAGFTNGGAGDGLTYHNGIKFSTFDKDQDGSSGSSMSTYGASGMEWYQWKGWGYSLKAMSMKFRPVQ</sequence>
<accession>A0A3B4F0I1</accession>
<dbReference type="SMART" id="SM00186">
    <property type="entry name" value="FBG"/>
    <property type="match status" value="1"/>
</dbReference>
<dbReference type="GeneTree" id="ENSGT00940000154615"/>
<dbReference type="InterPro" id="IPR050373">
    <property type="entry name" value="Fibrinogen_C-term_domain"/>
</dbReference>
<dbReference type="InterPro" id="IPR036056">
    <property type="entry name" value="Fibrinogen-like_C"/>
</dbReference>
<dbReference type="SUPFAM" id="SSF56496">
    <property type="entry name" value="Fibrinogen C-terminal domain-like"/>
    <property type="match status" value="1"/>
</dbReference>
<dbReference type="Ensembl" id="ENSPNYT00000002824.1">
    <property type="protein sequence ID" value="ENSPNYP00000002751.1"/>
    <property type="gene ID" value="ENSPNYG00000002145.1"/>
</dbReference>
<reference evidence="3" key="1">
    <citation type="submission" date="2023-09" db="UniProtKB">
        <authorList>
            <consortium name="Ensembl"/>
        </authorList>
    </citation>
    <scope>IDENTIFICATION</scope>
</reference>
<dbReference type="Gene3D" id="3.90.215.10">
    <property type="entry name" value="Gamma Fibrinogen, chain A, domain 1"/>
    <property type="match status" value="1"/>
</dbReference>
<dbReference type="PANTHER" id="PTHR19143">
    <property type="entry name" value="FIBRINOGEN/TENASCIN/ANGIOPOEITIN"/>
    <property type="match status" value="1"/>
</dbReference>
<evidence type="ECO:0000256" key="1">
    <source>
        <dbReference type="SAM" id="SignalP"/>
    </source>
</evidence>
<dbReference type="AlphaFoldDB" id="A0A3B4F0I1"/>
<name>A0A3B4F0I1_9CICH</name>
<protein>
    <submittedName>
        <fullName evidence="3">Microfibril associated protein 4</fullName>
    </submittedName>
</protein>
<feature type="domain" description="Fibrinogen C-terminal" evidence="2">
    <location>
        <begin position="39"/>
        <end position="214"/>
    </location>
</feature>
<dbReference type="PROSITE" id="PS51406">
    <property type="entry name" value="FIBRINOGEN_C_2"/>
    <property type="match status" value="1"/>
</dbReference>
<dbReference type="InterPro" id="IPR002181">
    <property type="entry name" value="Fibrinogen_a/b/g_C_dom"/>
</dbReference>
<evidence type="ECO:0000313" key="3">
    <source>
        <dbReference type="Ensembl" id="ENSPNYP00000002751.1"/>
    </source>
</evidence>
<dbReference type="GO" id="GO:0005615">
    <property type="term" value="C:extracellular space"/>
    <property type="evidence" value="ECO:0007669"/>
    <property type="project" value="TreeGrafter"/>
</dbReference>
<dbReference type="STRING" id="303518.ENSPNYP00000002751"/>
<dbReference type="CDD" id="cd00087">
    <property type="entry name" value="FReD"/>
    <property type="match status" value="1"/>
</dbReference>
<feature type="signal peptide" evidence="1">
    <location>
        <begin position="1"/>
        <end position="21"/>
    </location>
</feature>
<dbReference type="NCBIfam" id="NF040941">
    <property type="entry name" value="GGGWT_bact"/>
    <property type="match status" value="1"/>
</dbReference>
<gene>
    <name evidence="3" type="primary">MFAP4</name>
</gene>
<proteinExistence type="predicted"/>
<dbReference type="GO" id="GO:0048251">
    <property type="term" value="P:elastic fiber assembly"/>
    <property type="evidence" value="ECO:0007669"/>
    <property type="project" value="TreeGrafter"/>
</dbReference>
<keyword evidence="1" id="KW-0732">Signal</keyword>
<dbReference type="InterPro" id="IPR014716">
    <property type="entry name" value="Fibrinogen_a/b/g_C_1"/>
</dbReference>